<sequence length="303" mass="34203">MNRLRIGMVGLGSIAQRVYLPLLTREQEWSFAGVFTPNVSKRHAISSAYRVPEFASLADLIQGCDAAFVHSSTISHFEVVSQLLRHDIDVYVDKPLAATLDEAERLVELSQKTGCKLMVGFNRRFAPFYLKLKEQAPRAAWIRMEKHRRAGLNSTVAETLLDDYIHLVDTVRWLGETDTMQAQGWLQADELNRLHYAYHTYTLPNNRLATTAMHRQAGSDLELLELVTTGRIVRVRNMEILEVEEEGACVVQTAAAWDTILKRRGFEAAINHFIRSILGDTIPLSNGEEALKTQLLLTSLLNS</sequence>
<dbReference type="SUPFAM" id="SSF51735">
    <property type="entry name" value="NAD(P)-binding Rossmann-fold domains"/>
    <property type="match status" value="1"/>
</dbReference>
<evidence type="ECO:0000313" key="4">
    <source>
        <dbReference type="Proteomes" id="UP000248806"/>
    </source>
</evidence>
<dbReference type="GO" id="GO:0000166">
    <property type="term" value="F:nucleotide binding"/>
    <property type="evidence" value="ECO:0007669"/>
    <property type="project" value="InterPro"/>
</dbReference>
<evidence type="ECO:0000259" key="2">
    <source>
        <dbReference type="Pfam" id="PF21378"/>
    </source>
</evidence>
<dbReference type="Pfam" id="PF21378">
    <property type="entry name" value="YceM-like_C"/>
    <property type="match status" value="1"/>
</dbReference>
<dbReference type="InterPro" id="IPR000683">
    <property type="entry name" value="Gfo/Idh/MocA-like_OxRdtase_N"/>
</dbReference>
<gene>
    <name evidence="3" type="ORF">EI42_02704</name>
</gene>
<dbReference type="RefSeq" id="WP_111322766.1">
    <property type="nucleotide sequence ID" value="NZ_BIFX01000001.1"/>
</dbReference>
<evidence type="ECO:0000259" key="1">
    <source>
        <dbReference type="Pfam" id="PF01408"/>
    </source>
</evidence>
<organism evidence="3 4">
    <name type="scientific">Thermosporothrix hazakensis</name>
    <dbReference type="NCBI Taxonomy" id="644383"/>
    <lineage>
        <taxon>Bacteria</taxon>
        <taxon>Bacillati</taxon>
        <taxon>Chloroflexota</taxon>
        <taxon>Ktedonobacteria</taxon>
        <taxon>Ktedonobacterales</taxon>
        <taxon>Thermosporotrichaceae</taxon>
        <taxon>Thermosporothrix</taxon>
    </lineage>
</organism>
<feature type="domain" description="YceM-like C-terminal" evidence="2">
    <location>
        <begin position="127"/>
        <end position="245"/>
    </location>
</feature>
<dbReference type="InterPro" id="IPR048477">
    <property type="entry name" value="YceM-like_C"/>
</dbReference>
<dbReference type="OrthoDB" id="9781031at2"/>
<feature type="domain" description="Gfo/Idh/MocA-like oxidoreductase N-terminal" evidence="1">
    <location>
        <begin position="4"/>
        <end position="121"/>
    </location>
</feature>
<dbReference type="PANTHER" id="PTHR43708">
    <property type="entry name" value="CONSERVED EXPRESSED OXIDOREDUCTASE (EUROFUNG)"/>
    <property type="match status" value="1"/>
</dbReference>
<keyword evidence="4" id="KW-1185">Reference proteome</keyword>
<accession>A0A326U685</accession>
<dbReference type="AlphaFoldDB" id="A0A326U685"/>
<dbReference type="InterPro" id="IPR036291">
    <property type="entry name" value="NAD(P)-bd_dom_sf"/>
</dbReference>
<evidence type="ECO:0000313" key="3">
    <source>
        <dbReference type="EMBL" id="PZW29410.1"/>
    </source>
</evidence>
<dbReference type="Gene3D" id="3.30.360.10">
    <property type="entry name" value="Dihydrodipicolinate Reductase, domain 2"/>
    <property type="match status" value="1"/>
</dbReference>
<name>A0A326U685_THEHA</name>
<dbReference type="Proteomes" id="UP000248806">
    <property type="component" value="Unassembled WGS sequence"/>
</dbReference>
<dbReference type="Pfam" id="PF01408">
    <property type="entry name" value="GFO_IDH_MocA"/>
    <property type="match status" value="1"/>
</dbReference>
<protein>
    <submittedName>
        <fullName evidence="3">Virulence factor</fullName>
    </submittedName>
</protein>
<dbReference type="EMBL" id="QKUF01000008">
    <property type="protein sequence ID" value="PZW29410.1"/>
    <property type="molecule type" value="Genomic_DNA"/>
</dbReference>
<dbReference type="InterPro" id="IPR051317">
    <property type="entry name" value="Gfo/Idh/MocA_oxidoreduct"/>
</dbReference>
<comment type="caution">
    <text evidence="3">The sequence shown here is derived from an EMBL/GenBank/DDBJ whole genome shotgun (WGS) entry which is preliminary data.</text>
</comment>
<dbReference type="SUPFAM" id="SSF55347">
    <property type="entry name" value="Glyceraldehyde-3-phosphate dehydrogenase-like, C-terminal domain"/>
    <property type="match status" value="1"/>
</dbReference>
<proteinExistence type="predicted"/>
<dbReference type="Gene3D" id="3.40.50.720">
    <property type="entry name" value="NAD(P)-binding Rossmann-like Domain"/>
    <property type="match status" value="1"/>
</dbReference>
<reference evidence="3 4" key="1">
    <citation type="submission" date="2018-06" db="EMBL/GenBank/DDBJ databases">
        <title>Genomic Encyclopedia of Archaeal and Bacterial Type Strains, Phase II (KMG-II): from individual species to whole genera.</title>
        <authorList>
            <person name="Goeker M."/>
        </authorList>
    </citation>
    <scope>NUCLEOTIDE SEQUENCE [LARGE SCALE GENOMIC DNA]</scope>
    <source>
        <strain evidence="3 4">ATCC BAA-1881</strain>
    </source>
</reference>
<dbReference type="PANTHER" id="PTHR43708:SF4">
    <property type="entry name" value="OXIDOREDUCTASE YCEM-RELATED"/>
    <property type="match status" value="1"/>
</dbReference>